<feature type="transmembrane region" description="Helical" evidence="9">
    <location>
        <begin position="139"/>
        <end position="158"/>
    </location>
</feature>
<sequence>MVNARLTDRLFKDPRHYQLATLSMLLAFGVTTRAFEISPIQIAAIFATALGVQFLGSFMTATRFDPRSAMITSLSLSLLLRADAMAPLMIAAAIGVGSKFMFRLYGKHVFNPANAGIVALLLMSQTIMPGAAWTPSGQWGTALWLAATLAGAGLFVTYRSARIDVPLIFLGTFAALILARALWLGDPLAIPLLRLQNGALILFAFFMISDPKTTPDGAYGRAFFAGAAAVIAYVLSYHFFISDGIFYALTTMCVLRPVIEAFDPAPNYRWGDPVSTPRFIARLHHPRPHPLPAE</sequence>
<keyword evidence="6" id="KW-1278">Translocase</keyword>
<evidence type="ECO:0000313" key="11">
    <source>
        <dbReference type="Proteomes" id="UP001596116"/>
    </source>
</evidence>
<dbReference type="PANTHER" id="PTHR30578:SF0">
    <property type="entry name" value="ION-TRANSLOCATING OXIDOREDUCTASE COMPLEX SUBUNIT D"/>
    <property type="match status" value="1"/>
</dbReference>
<dbReference type="Proteomes" id="UP001596116">
    <property type="component" value="Unassembled WGS sequence"/>
</dbReference>
<keyword evidence="2" id="KW-0597">Phosphoprotein</keyword>
<comment type="caution">
    <text evidence="10">The sequence shown here is derived from an EMBL/GenBank/DDBJ whole genome shotgun (WGS) entry which is preliminary data.</text>
</comment>
<name>A0ABW1L2X2_9PROT</name>
<evidence type="ECO:0000256" key="3">
    <source>
        <dbReference type="ARBA" id="ARBA00022630"/>
    </source>
</evidence>
<proteinExistence type="predicted"/>
<organism evidence="10 11">
    <name type="scientific">Hyphococcus aureus</name>
    <dbReference type="NCBI Taxonomy" id="2666033"/>
    <lineage>
        <taxon>Bacteria</taxon>
        <taxon>Pseudomonadati</taxon>
        <taxon>Pseudomonadota</taxon>
        <taxon>Alphaproteobacteria</taxon>
        <taxon>Parvularculales</taxon>
        <taxon>Parvularculaceae</taxon>
        <taxon>Hyphococcus</taxon>
    </lineage>
</organism>
<feature type="transmembrane region" description="Helical" evidence="9">
    <location>
        <begin position="84"/>
        <end position="102"/>
    </location>
</feature>
<feature type="transmembrane region" description="Helical" evidence="9">
    <location>
        <begin position="42"/>
        <end position="64"/>
    </location>
</feature>
<evidence type="ECO:0000313" key="10">
    <source>
        <dbReference type="EMBL" id="MFC6037437.1"/>
    </source>
</evidence>
<evidence type="ECO:0000256" key="9">
    <source>
        <dbReference type="SAM" id="Phobius"/>
    </source>
</evidence>
<evidence type="ECO:0000256" key="1">
    <source>
        <dbReference type="ARBA" id="ARBA00022448"/>
    </source>
</evidence>
<feature type="transmembrane region" description="Helical" evidence="9">
    <location>
        <begin position="220"/>
        <end position="240"/>
    </location>
</feature>
<dbReference type="RefSeq" id="WP_379881167.1">
    <property type="nucleotide sequence ID" value="NZ_JBHPON010000003.1"/>
</dbReference>
<dbReference type="InterPro" id="IPR004338">
    <property type="entry name" value="NqrB/RnfD"/>
</dbReference>
<keyword evidence="1" id="KW-0813">Transport</keyword>
<evidence type="ECO:0000256" key="2">
    <source>
        <dbReference type="ARBA" id="ARBA00022553"/>
    </source>
</evidence>
<feature type="transmembrane region" description="Helical" evidence="9">
    <location>
        <begin position="114"/>
        <end position="133"/>
    </location>
</feature>
<keyword evidence="3" id="KW-0285">Flavoprotein</keyword>
<reference evidence="10 11" key="1">
    <citation type="submission" date="2024-09" db="EMBL/GenBank/DDBJ databases">
        <authorList>
            <person name="Zhang Z.-H."/>
        </authorList>
    </citation>
    <scope>NUCLEOTIDE SEQUENCE [LARGE SCALE GENOMIC DNA]</scope>
    <source>
        <strain evidence="10 11">HHTR114</strain>
    </source>
</reference>
<evidence type="ECO:0000256" key="4">
    <source>
        <dbReference type="ARBA" id="ARBA00022643"/>
    </source>
</evidence>
<keyword evidence="7 9" id="KW-1133">Transmembrane helix</keyword>
<evidence type="ECO:0000256" key="8">
    <source>
        <dbReference type="ARBA" id="ARBA00023136"/>
    </source>
</evidence>
<dbReference type="EMBL" id="JBHPON010000003">
    <property type="protein sequence ID" value="MFC6037437.1"/>
    <property type="molecule type" value="Genomic_DNA"/>
</dbReference>
<dbReference type="Pfam" id="PF03116">
    <property type="entry name" value="NQR2_RnfD_RnfE"/>
    <property type="match status" value="1"/>
</dbReference>
<dbReference type="PANTHER" id="PTHR30578">
    <property type="entry name" value="ELECTRON TRANSPORT COMPLEX PROTEIN RNFD"/>
    <property type="match status" value="1"/>
</dbReference>
<accession>A0ABW1L2X2</accession>
<feature type="transmembrane region" description="Helical" evidence="9">
    <location>
        <begin position="165"/>
        <end position="183"/>
    </location>
</feature>
<evidence type="ECO:0000256" key="7">
    <source>
        <dbReference type="ARBA" id="ARBA00022989"/>
    </source>
</evidence>
<evidence type="ECO:0000256" key="6">
    <source>
        <dbReference type="ARBA" id="ARBA00022967"/>
    </source>
</evidence>
<keyword evidence="8 9" id="KW-0472">Membrane</keyword>
<keyword evidence="11" id="KW-1185">Reference proteome</keyword>
<keyword evidence="5 9" id="KW-0812">Transmembrane</keyword>
<protein>
    <submittedName>
        <fullName evidence="10">RnfABCDGE type electron transport complex subunit D</fullName>
    </submittedName>
</protein>
<gene>
    <name evidence="10" type="ORF">ACFMB1_17910</name>
</gene>
<keyword evidence="4" id="KW-0288">FMN</keyword>
<evidence type="ECO:0000256" key="5">
    <source>
        <dbReference type="ARBA" id="ARBA00022692"/>
    </source>
</evidence>